<dbReference type="STRING" id="1384459.GL4_1740"/>
<proteinExistence type="predicted"/>
<evidence type="ECO:0000313" key="1">
    <source>
        <dbReference type="EMBL" id="BAQ17194.1"/>
    </source>
</evidence>
<accession>A0A0A8K5B3</accession>
<reference evidence="1 2" key="1">
    <citation type="submission" date="2014-09" db="EMBL/GenBank/DDBJ databases">
        <title>Genome sequencing of Methyloceanibacter caenitepidi Gela4.</title>
        <authorList>
            <person name="Takeuchi M."/>
            <person name="Susumu S."/>
            <person name="Kamagata Y."/>
            <person name="Oshima K."/>
            <person name="Hattori M."/>
            <person name="Iwasaki W."/>
        </authorList>
    </citation>
    <scope>NUCLEOTIDE SEQUENCE [LARGE SCALE GENOMIC DNA]</scope>
    <source>
        <strain evidence="1 2">Gela4</strain>
    </source>
</reference>
<gene>
    <name evidence="1" type="ORF">GL4_1740</name>
</gene>
<dbReference type="HOGENOM" id="CLU_3185672_0_0_5"/>
<keyword evidence="2" id="KW-1185">Reference proteome</keyword>
<name>A0A0A8K5B3_9HYPH</name>
<dbReference type="Proteomes" id="UP000031643">
    <property type="component" value="Chromosome"/>
</dbReference>
<evidence type="ECO:0000313" key="2">
    <source>
        <dbReference type="Proteomes" id="UP000031643"/>
    </source>
</evidence>
<dbReference type="KEGG" id="mcg:GL4_1740"/>
<protein>
    <submittedName>
        <fullName evidence="1">Uncharacterized protein</fullName>
    </submittedName>
</protein>
<organism evidence="1 2">
    <name type="scientific">Methyloceanibacter caenitepidi</name>
    <dbReference type="NCBI Taxonomy" id="1384459"/>
    <lineage>
        <taxon>Bacteria</taxon>
        <taxon>Pseudomonadati</taxon>
        <taxon>Pseudomonadota</taxon>
        <taxon>Alphaproteobacteria</taxon>
        <taxon>Hyphomicrobiales</taxon>
        <taxon>Hyphomicrobiaceae</taxon>
        <taxon>Methyloceanibacter</taxon>
    </lineage>
</organism>
<sequence>MGQDRHGGGDRIGSAVLRKDAVFFCLTRGLRWHAVNGPRHCQVRFA</sequence>
<dbReference type="AlphaFoldDB" id="A0A0A8K5B3"/>
<dbReference type="EMBL" id="AP014648">
    <property type="protein sequence ID" value="BAQ17194.1"/>
    <property type="molecule type" value="Genomic_DNA"/>
</dbReference>